<feature type="compositionally biased region" description="Low complexity" evidence="2">
    <location>
        <begin position="94"/>
        <end position="107"/>
    </location>
</feature>
<feature type="region of interest" description="Disordered" evidence="2">
    <location>
        <begin position="55"/>
        <end position="74"/>
    </location>
</feature>
<gene>
    <name evidence="3" type="ORF">K461DRAFT_264797</name>
</gene>
<feature type="compositionally biased region" description="Basic residues" evidence="2">
    <location>
        <begin position="14"/>
        <end position="24"/>
    </location>
</feature>
<evidence type="ECO:0000313" key="4">
    <source>
        <dbReference type="Proteomes" id="UP000799439"/>
    </source>
</evidence>
<reference evidence="3" key="1">
    <citation type="journal article" date="2020" name="Stud. Mycol.">
        <title>101 Dothideomycetes genomes: a test case for predicting lifestyles and emergence of pathogens.</title>
        <authorList>
            <person name="Haridas S."/>
            <person name="Albert R."/>
            <person name="Binder M."/>
            <person name="Bloem J."/>
            <person name="Labutti K."/>
            <person name="Salamov A."/>
            <person name="Andreopoulos B."/>
            <person name="Baker S."/>
            <person name="Barry K."/>
            <person name="Bills G."/>
            <person name="Bluhm B."/>
            <person name="Cannon C."/>
            <person name="Castanera R."/>
            <person name="Culley D."/>
            <person name="Daum C."/>
            <person name="Ezra D."/>
            <person name="Gonzalez J."/>
            <person name="Henrissat B."/>
            <person name="Kuo A."/>
            <person name="Liang C."/>
            <person name="Lipzen A."/>
            <person name="Lutzoni F."/>
            <person name="Magnuson J."/>
            <person name="Mondo S."/>
            <person name="Nolan M."/>
            <person name="Ohm R."/>
            <person name="Pangilinan J."/>
            <person name="Park H.-J."/>
            <person name="Ramirez L."/>
            <person name="Alfaro M."/>
            <person name="Sun H."/>
            <person name="Tritt A."/>
            <person name="Yoshinaga Y."/>
            <person name="Zwiers L.-H."/>
            <person name="Turgeon B."/>
            <person name="Goodwin S."/>
            <person name="Spatafora J."/>
            <person name="Crous P."/>
            <person name="Grigoriev I."/>
        </authorList>
    </citation>
    <scope>NUCLEOTIDE SEQUENCE</scope>
    <source>
        <strain evidence="3">CBS 260.36</strain>
    </source>
</reference>
<dbReference type="EMBL" id="ML996081">
    <property type="protein sequence ID" value="KAF2157982.1"/>
    <property type="molecule type" value="Genomic_DNA"/>
</dbReference>
<evidence type="ECO:0000256" key="1">
    <source>
        <dbReference type="SAM" id="Coils"/>
    </source>
</evidence>
<dbReference type="Proteomes" id="UP000799439">
    <property type="component" value="Unassembled WGS sequence"/>
</dbReference>
<feature type="compositionally biased region" description="Acidic residues" evidence="2">
    <location>
        <begin position="153"/>
        <end position="165"/>
    </location>
</feature>
<organism evidence="3 4">
    <name type="scientific">Myriangium duriaei CBS 260.36</name>
    <dbReference type="NCBI Taxonomy" id="1168546"/>
    <lineage>
        <taxon>Eukaryota</taxon>
        <taxon>Fungi</taxon>
        <taxon>Dikarya</taxon>
        <taxon>Ascomycota</taxon>
        <taxon>Pezizomycotina</taxon>
        <taxon>Dothideomycetes</taxon>
        <taxon>Dothideomycetidae</taxon>
        <taxon>Myriangiales</taxon>
        <taxon>Myriangiaceae</taxon>
        <taxon>Myriangium</taxon>
    </lineage>
</organism>
<dbReference type="OrthoDB" id="5377009at2759"/>
<evidence type="ECO:0000256" key="2">
    <source>
        <dbReference type="SAM" id="MobiDB-lite"/>
    </source>
</evidence>
<protein>
    <submittedName>
        <fullName evidence="3">Uncharacterized protein</fullName>
    </submittedName>
</protein>
<sequence>MAFYSSPSPPSKPNHVHHNHHHRLASVPRYSAQSFDTSYSGASYTNYSDSLLDPRSDISEYGYDSSNLAPKKSQNQLDTFGSRVFSAFSDAVKPPSSGSSPSSRGPSLHSRARSLADSAGPMLARANSIRLGGLLNRTPTQKRTEKPQQPQSEEAEVDIEEPEDLPEYKPTFTSTPDRASRRMSTQTPVRPSSSRASRFGWFQSKPDSTNPTSALELSDPLLDLNVNAALFPTGATDPLNPASFNELLTNACALISQLQTGYREKTTLLKQANAERDAAREETDEAATRAAHLKSQLETMALKAAEQDRAMRDLAAELAHARAKLNSDRHDSLLENQNADDTTPRRTRRKRTSEGVASDSGFESDADAESISFSVDTASTASVPATPGTVYSLTPGVEEGFYPGAAQQLMRGGMGAGKNGSTAGVWGVVGDLQRENVRLRGRVRELEGAVEGCLSLVGN</sequence>
<feature type="coiled-coil region" evidence="1">
    <location>
        <begin position="262"/>
        <end position="324"/>
    </location>
</feature>
<name>A0A9P4JD92_9PEZI</name>
<proteinExistence type="predicted"/>
<keyword evidence="1" id="KW-0175">Coiled coil</keyword>
<feature type="region of interest" description="Disordered" evidence="2">
    <location>
        <begin position="91"/>
        <end position="214"/>
    </location>
</feature>
<accession>A0A9P4JD92</accession>
<comment type="caution">
    <text evidence="3">The sequence shown here is derived from an EMBL/GenBank/DDBJ whole genome shotgun (WGS) entry which is preliminary data.</text>
</comment>
<feature type="compositionally biased region" description="Polar residues" evidence="2">
    <location>
        <begin position="171"/>
        <end position="196"/>
    </location>
</feature>
<feature type="region of interest" description="Disordered" evidence="2">
    <location>
        <begin position="327"/>
        <end position="366"/>
    </location>
</feature>
<feature type="compositionally biased region" description="Polar residues" evidence="2">
    <location>
        <begin position="64"/>
        <end position="74"/>
    </location>
</feature>
<feature type="compositionally biased region" description="Polar residues" evidence="2">
    <location>
        <begin position="137"/>
        <end position="152"/>
    </location>
</feature>
<keyword evidence="4" id="KW-1185">Reference proteome</keyword>
<dbReference type="AlphaFoldDB" id="A0A9P4JD92"/>
<feature type="region of interest" description="Disordered" evidence="2">
    <location>
        <begin position="1"/>
        <end position="29"/>
    </location>
</feature>
<evidence type="ECO:0000313" key="3">
    <source>
        <dbReference type="EMBL" id="KAF2157982.1"/>
    </source>
</evidence>
<feature type="compositionally biased region" description="Polar residues" evidence="2">
    <location>
        <begin position="205"/>
        <end position="214"/>
    </location>
</feature>